<dbReference type="SUPFAM" id="SSF102405">
    <property type="entry name" value="MCP/YpsA-like"/>
    <property type="match status" value="1"/>
</dbReference>
<evidence type="ECO:0000256" key="1">
    <source>
        <dbReference type="ARBA" id="ARBA00000274"/>
    </source>
</evidence>
<dbReference type="GO" id="GO:0008714">
    <property type="term" value="F:AMP nucleosidase activity"/>
    <property type="evidence" value="ECO:0007669"/>
    <property type="project" value="UniProtKB-EC"/>
</dbReference>
<sequence length="214" mass="23234">MRKPLAFPAIASQNARNTKPLQDKRIQAVPQATQFSVCVFCGSRPGNDPAFMEAATELGQSLAQNSLRLVYGAGDVGLMGAVARAAQLAGAETFGVIPVHLMRAEVGKRDLTSFVVTETMHERKKVMFMNADAIVTLPGGPGSLDELFEVLTWAQLSLHTKPVYLLNTRGYWDPLLALLDNITDNGFADPSFRDLLQVVGSVPDLMAALQKRIH</sequence>
<protein>
    <recommendedName>
        <fullName evidence="3">Cytokinin riboside 5'-monophosphate phosphoribohydrolase</fullName>
        <ecNumber evidence="3">3.2.2.n1</ecNumber>
    </recommendedName>
</protein>
<dbReference type="EC" id="3.2.2.n1" evidence="3"/>
<name>A0A6P1SZ14_9RHOB</name>
<keyword evidence="3" id="KW-0378">Hydrolase</keyword>
<evidence type="ECO:0000313" key="4">
    <source>
        <dbReference type="EMBL" id="QHQ34765.1"/>
    </source>
</evidence>
<keyword evidence="3" id="KW-0203">Cytokinin biosynthesis</keyword>
<evidence type="ECO:0000256" key="2">
    <source>
        <dbReference type="ARBA" id="ARBA00006763"/>
    </source>
</evidence>
<dbReference type="GO" id="GO:0005829">
    <property type="term" value="C:cytosol"/>
    <property type="evidence" value="ECO:0007669"/>
    <property type="project" value="TreeGrafter"/>
</dbReference>
<dbReference type="PANTHER" id="PTHR31223:SF70">
    <property type="entry name" value="LOG FAMILY PROTEIN YJL055W"/>
    <property type="match status" value="1"/>
</dbReference>
<dbReference type="EMBL" id="CP046620">
    <property type="protein sequence ID" value="QHQ34765.1"/>
    <property type="molecule type" value="Genomic_DNA"/>
</dbReference>
<dbReference type="KEGG" id="amaq:GO499_05930"/>
<keyword evidence="5" id="KW-1185">Reference proteome</keyword>
<gene>
    <name evidence="4" type="ORF">GO499_05930</name>
</gene>
<evidence type="ECO:0000256" key="3">
    <source>
        <dbReference type="RuleBase" id="RU363015"/>
    </source>
</evidence>
<dbReference type="Pfam" id="PF03641">
    <property type="entry name" value="Lysine_decarbox"/>
    <property type="match status" value="1"/>
</dbReference>
<dbReference type="Proteomes" id="UP000464495">
    <property type="component" value="Chromosome"/>
</dbReference>
<accession>A0A6P1SZ14</accession>
<organism evidence="4 5">
    <name type="scientific">Algicella marina</name>
    <dbReference type="NCBI Taxonomy" id="2683284"/>
    <lineage>
        <taxon>Bacteria</taxon>
        <taxon>Pseudomonadati</taxon>
        <taxon>Pseudomonadota</taxon>
        <taxon>Alphaproteobacteria</taxon>
        <taxon>Rhodobacterales</taxon>
        <taxon>Paracoccaceae</taxon>
        <taxon>Algicella</taxon>
    </lineage>
</organism>
<dbReference type="GO" id="GO:0009691">
    <property type="term" value="P:cytokinin biosynthetic process"/>
    <property type="evidence" value="ECO:0007669"/>
    <property type="project" value="UniProtKB-UniRule"/>
</dbReference>
<reference evidence="4 5" key="1">
    <citation type="submission" date="2019-12" db="EMBL/GenBank/DDBJ databases">
        <title>Complete genome sequence of Algicella marina strain 9Alg 56(T) isolated from the red alga Tichocarpus crinitus.</title>
        <authorList>
            <person name="Kim S.-G."/>
            <person name="Nedashkovskaya O.I."/>
        </authorList>
    </citation>
    <scope>NUCLEOTIDE SEQUENCE [LARGE SCALE GENOMIC DNA]</scope>
    <source>
        <strain evidence="4 5">9Alg 56</strain>
    </source>
</reference>
<dbReference type="InterPro" id="IPR031100">
    <property type="entry name" value="LOG_fam"/>
</dbReference>
<comment type="similarity">
    <text evidence="2 3">Belongs to the LOG family.</text>
</comment>
<evidence type="ECO:0000313" key="5">
    <source>
        <dbReference type="Proteomes" id="UP000464495"/>
    </source>
</evidence>
<comment type="catalytic activity">
    <reaction evidence="1">
        <text>AMP + H2O = D-ribose 5-phosphate + adenine</text>
        <dbReference type="Rhea" id="RHEA:20129"/>
        <dbReference type="ChEBI" id="CHEBI:15377"/>
        <dbReference type="ChEBI" id="CHEBI:16708"/>
        <dbReference type="ChEBI" id="CHEBI:78346"/>
        <dbReference type="ChEBI" id="CHEBI:456215"/>
        <dbReference type="EC" id="3.2.2.4"/>
    </reaction>
</comment>
<proteinExistence type="inferred from homology"/>
<dbReference type="Gene3D" id="3.40.50.450">
    <property type="match status" value="1"/>
</dbReference>
<dbReference type="InterPro" id="IPR005269">
    <property type="entry name" value="LOG"/>
</dbReference>
<dbReference type="AlphaFoldDB" id="A0A6P1SZ14"/>
<dbReference type="PANTHER" id="PTHR31223">
    <property type="entry name" value="LOG FAMILY PROTEIN YJL055W"/>
    <property type="match status" value="1"/>
</dbReference>
<dbReference type="NCBIfam" id="TIGR00730">
    <property type="entry name" value="Rossman fold protein, TIGR00730 family"/>
    <property type="match status" value="1"/>
</dbReference>